<feature type="region of interest" description="Disordered" evidence="7">
    <location>
        <begin position="277"/>
        <end position="386"/>
    </location>
</feature>
<comment type="similarity">
    <text evidence="6">Belongs to the PTPA-type PPIase family.</text>
</comment>
<comment type="caution">
    <text evidence="9">The sequence shown here is derived from an EMBL/GenBank/DDBJ whole genome shotgun (WGS) entry which is preliminary data.</text>
</comment>
<dbReference type="InterPro" id="IPR004327">
    <property type="entry name" value="Phstyr_phstse_ac"/>
</dbReference>
<keyword evidence="3 6" id="KW-0963">Cytoplasm</keyword>
<dbReference type="GO" id="GO:0003755">
    <property type="term" value="F:peptidyl-prolyl cis-trans isomerase activity"/>
    <property type="evidence" value="ECO:0007669"/>
    <property type="project" value="UniProtKB-KW"/>
</dbReference>
<comment type="catalytic activity">
    <reaction evidence="1 6">
        <text>[protein]-peptidylproline (omega=180) = [protein]-peptidylproline (omega=0)</text>
        <dbReference type="Rhea" id="RHEA:16237"/>
        <dbReference type="Rhea" id="RHEA-COMP:10747"/>
        <dbReference type="Rhea" id="RHEA-COMP:10748"/>
        <dbReference type="ChEBI" id="CHEBI:83833"/>
        <dbReference type="ChEBI" id="CHEBI:83834"/>
        <dbReference type="EC" id="5.2.1.8"/>
    </reaction>
</comment>
<sequence length="386" mass="44371">SERSIRAVIAGKNIRFVLDLKPNWCDSFGNRVRIDYGTGHEAAFASFCAGLDNLFTYTDADYTAFGLIVFVRHIFYINIFLYFVSLSLLIDILLLQGGTHGVWGLDDYQFLPFLLGASQLIGTDISTKDSVLKPNLVSSLAPEYMYHEAIQYVFQMKSGPFYEHSPTLYSLTQDVKTWEKINMGMIKMYKAECLGKFPIMQHFFFGELLPFRPVNQQEEEREQEIEKIRERIQNGEIIQEQEDGEPFRQENEQDKKEGQQGSDDPQQLKLEDIMNHEPYSHQGSSSSSQPNQKQHSLFSQSSVTTTYVRQTPKQNGFNFPPPIVPNSGGPAPSSGLRQELQRRQHAMEDEEQKQRIQRIQQIEENEKKDQIDAEGKESNKKMDNDS</sequence>
<dbReference type="PANTHER" id="PTHR10012:SF5">
    <property type="entry name" value="SERINE_THREONINE-PROTEIN PHOSPHATASE 2A ACTIVATOR 2"/>
    <property type="match status" value="1"/>
</dbReference>
<evidence type="ECO:0000256" key="6">
    <source>
        <dbReference type="RuleBase" id="RU361210"/>
    </source>
</evidence>
<comment type="subcellular location">
    <subcellularLocation>
        <location evidence="2 6">Cytoplasm</location>
    </subcellularLocation>
</comment>
<evidence type="ECO:0000256" key="7">
    <source>
        <dbReference type="SAM" id="MobiDB-lite"/>
    </source>
</evidence>
<name>A0A5J4VD77_9EUKA</name>
<gene>
    <name evidence="9" type="ORF">EZS28_024021</name>
</gene>
<feature type="compositionally biased region" description="Basic and acidic residues" evidence="7">
    <location>
        <begin position="364"/>
        <end position="386"/>
    </location>
</feature>
<keyword evidence="8" id="KW-0812">Transmembrane</keyword>
<feature type="compositionally biased region" description="Polar residues" evidence="7">
    <location>
        <begin position="297"/>
        <end position="317"/>
    </location>
</feature>
<dbReference type="Gene3D" id="1.20.120.1150">
    <property type="match status" value="1"/>
</dbReference>
<dbReference type="InterPro" id="IPR037218">
    <property type="entry name" value="PTPA_sf"/>
</dbReference>
<dbReference type="AlphaFoldDB" id="A0A5J4VD77"/>
<keyword evidence="8" id="KW-0472">Membrane</keyword>
<dbReference type="Pfam" id="PF03095">
    <property type="entry name" value="PTPA"/>
    <property type="match status" value="1"/>
</dbReference>
<feature type="region of interest" description="Disordered" evidence="7">
    <location>
        <begin position="230"/>
        <end position="265"/>
    </location>
</feature>
<keyword evidence="8" id="KW-1133">Transmembrane helix</keyword>
<evidence type="ECO:0000256" key="8">
    <source>
        <dbReference type="SAM" id="Phobius"/>
    </source>
</evidence>
<dbReference type="OrthoDB" id="16120at2759"/>
<feature type="compositionally biased region" description="Basic and acidic residues" evidence="7">
    <location>
        <begin position="245"/>
        <end position="258"/>
    </location>
</feature>
<dbReference type="SUPFAM" id="SSF140984">
    <property type="entry name" value="PTPA-like"/>
    <property type="match status" value="1"/>
</dbReference>
<keyword evidence="5 6" id="KW-0413">Isomerase</keyword>
<feature type="non-terminal residue" evidence="9">
    <location>
        <position position="1"/>
    </location>
</feature>
<dbReference type="InterPro" id="IPR043170">
    <property type="entry name" value="PTPA_C_lid"/>
</dbReference>
<proteinExistence type="inferred from homology"/>
<evidence type="ECO:0000256" key="5">
    <source>
        <dbReference type="ARBA" id="ARBA00023235"/>
    </source>
</evidence>
<evidence type="ECO:0000313" key="9">
    <source>
        <dbReference type="EMBL" id="KAA6380451.1"/>
    </source>
</evidence>
<organism evidence="9 10">
    <name type="scientific">Streblomastix strix</name>
    <dbReference type="NCBI Taxonomy" id="222440"/>
    <lineage>
        <taxon>Eukaryota</taxon>
        <taxon>Metamonada</taxon>
        <taxon>Preaxostyla</taxon>
        <taxon>Oxymonadida</taxon>
        <taxon>Streblomastigidae</taxon>
        <taxon>Streblomastix</taxon>
    </lineage>
</organism>
<dbReference type="EMBL" id="SNRW01007888">
    <property type="protein sequence ID" value="KAA6380451.1"/>
    <property type="molecule type" value="Genomic_DNA"/>
</dbReference>
<dbReference type="PANTHER" id="PTHR10012">
    <property type="entry name" value="SERINE/THREONINE-PROTEIN PHOSPHATASE 2A REGULATORY SUBUNIT B"/>
    <property type="match status" value="1"/>
</dbReference>
<protein>
    <recommendedName>
        <fullName evidence="6">Serine/threonine-protein phosphatase 2A activator</fullName>
        <ecNumber evidence="6">5.2.1.8</ecNumber>
    </recommendedName>
    <alternativeName>
        <fullName evidence="6">Phosphotyrosyl phosphatase activator</fullName>
    </alternativeName>
</protein>
<evidence type="ECO:0000256" key="2">
    <source>
        <dbReference type="ARBA" id="ARBA00004496"/>
    </source>
</evidence>
<evidence type="ECO:0000256" key="4">
    <source>
        <dbReference type="ARBA" id="ARBA00023110"/>
    </source>
</evidence>
<dbReference type="EC" id="5.2.1.8" evidence="6"/>
<keyword evidence="4 6" id="KW-0697">Rotamase</keyword>
<accession>A0A5J4VD77</accession>
<dbReference type="GO" id="GO:0000159">
    <property type="term" value="C:protein phosphatase type 2A complex"/>
    <property type="evidence" value="ECO:0007669"/>
    <property type="project" value="TreeGrafter"/>
</dbReference>
<dbReference type="GO" id="GO:0007052">
    <property type="term" value="P:mitotic spindle organization"/>
    <property type="evidence" value="ECO:0007669"/>
    <property type="project" value="TreeGrafter"/>
</dbReference>
<feature type="compositionally biased region" description="Low complexity" evidence="7">
    <location>
        <begin position="280"/>
        <end position="296"/>
    </location>
</feature>
<reference evidence="9 10" key="1">
    <citation type="submission" date="2019-03" db="EMBL/GenBank/DDBJ databases">
        <title>Single cell metagenomics reveals metabolic interactions within the superorganism composed of flagellate Streblomastix strix and complex community of Bacteroidetes bacteria on its surface.</title>
        <authorList>
            <person name="Treitli S.C."/>
            <person name="Kolisko M."/>
            <person name="Husnik F."/>
            <person name="Keeling P."/>
            <person name="Hampl V."/>
        </authorList>
    </citation>
    <scope>NUCLEOTIDE SEQUENCE [LARGE SCALE GENOMIC DNA]</scope>
    <source>
        <strain evidence="9">ST1C</strain>
    </source>
</reference>
<comment type="function">
    <text evidence="6">PPIases accelerate the folding of proteins. It catalyzes the cis-trans isomerization of proline imidic peptide bonds in oligopeptides.</text>
</comment>
<dbReference type="GO" id="GO:0005634">
    <property type="term" value="C:nucleus"/>
    <property type="evidence" value="ECO:0007669"/>
    <property type="project" value="TreeGrafter"/>
</dbReference>
<dbReference type="Proteomes" id="UP000324800">
    <property type="component" value="Unassembled WGS sequence"/>
</dbReference>
<dbReference type="FunFam" id="1.20.120.1150:FF:000002">
    <property type="entry name" value="Serine/threonine-protein phosphatase 2A activator"/>
    <property type="match status" value="1"/>
</dbReference>
<dbReference type="GO" id="GO:0005737">
    <property type="term" value="C:cytoplasm"/>
    <property type="evidence" value="ECO:0007669"/>
    <property type="project" value="UniProtKB-SubCell"/>
</dbReference>
<evidence type="ECO:0000256" key="3">
    <source>
        <dbReference type="ARBA" id="ARBA00022490"/>
    </source>
</evidence>
<dbReference type="GO" id="GO:0008160">
    <property type="term" value="F:protein tyrosine phosphatase activator activity"/>
    <property type="evidence" value="ECO:0007669"/>
    <property type="project" value="TreeGrafter"/>
</dbReference>
<feature type="transmembrane region" description="Helical" evidence="8">
    <location>
        <begin position="74"/>
        <end position="95"/>
    </location>
</feature>
<evidence type="ECO:0000256" key="1">
    <source>
        <dbReference type="ARBA" id="ARBA00000971"/>
    </source>
</evidence>
<evidence type="ECO:0000313" key="10">
    <source>
        <dbReference type="Proteomes" id="UP000324800"/>
    </source>
</evidence>